<reference evidence="1" key="1">
    <citation type="submission" date="2019-08" db="EMBL/GenBank/DDBJ databases">
        <authorList>
            <person name="Kucharzyk K."/>
            <person name="Murdoch R.W."/>
            <person name="Higgins S."/>
            <person name="Loffler F."/>
        </authorList>
    </citation>
    <scope>NUCLEOTIDE SEQUENCE</scope>
</reference>
<accession>A0A645JD41</accession>
<sequence length="162" mass="19316">MAYMNGIFEFYINKLESSSIIPLNRLNIILQDNREQENARMRQEKWIESTIENNGFNSKRIQALFFIISDLNNERRRNFIKKLLMMNKDFCLFDSLPLLPILSSWVGSEIPHIQDRITYLESLLPLVAGLDYLKHKHKIENYIEEMKLQLKNIEIEEILRSL</sequence>
<gene>
    <name evidence="1" type="ORF">SDC9_208724</name>
</gene>
<dbReference type="AlphaFoldDB" id="A0A645JD41"/>
<evidence type="ECO:0000313" key="1">
    <source>
        <dbReference type="EMBL" id="MPN60990.1"/>
    </source>
</evidence>
<proteinExistence type="predicted"/>
<dbReference type="EMBL" id="VSSQ01136993">
    <property type="protein sequence ID" value="MPN60990.1"/>
    <property type="molecule type" value="Genomic_DNA"/>
</dbReference>
<organism evidence="1">
    <name type="scientific">bioreactor metagenome</name>
    <dbReference type="NCBI Taxonomy" id="1076179"/>
    <lineage>
        <taxon>unclassified sequences</taxon>
        <taxon>metagenomes</taxon>
        <taxon>ecological metagenomes</taxon>
    </lineage>
</organism>
<name>A0A645JD41_9ZZZZ</name>
<comment type="caution">
    <text evidence="1">The sequence shown here is derived from an EMBL/GenBank/DDBJ whole genome shotgun (WGS) entry which is preliminary data.</text>
</comment>
<protein>
    <submittedName>
        <fullName evidence="1">Uncharacterized protein</fullName>
    </submittedName>
</protein>